<accession>A0A067PEE1</accession>
<proteinExistence type="predicted"/>
<protein>
    <submittedName>
        <fullName evidence="1">Uncharacterized protein</fullName>
    </submittedName>
</protein>
<evidence type="ECO:0000313" key="2">
    <source>
        <dbReference type="Proteomes" id="UP000027265"/>
    </source>
</evidence>
<dbReference type="EMBL" id="KL197741">
    <property type="protein sequence ID" value="KDQ52210.1"/>
    <property type="molecule type" value="Genomic_DNA"/>
</dbReference>
<dbReference type="InParanoid" id="A0A067PEE1"/>
<name>A0A067PEE1_9AGAM</name>
<dbReference type="HOGENOM" id="CLU_956649_0_0_1"/>
<sequence length="342" mass="38240">MPAWQVVSTVQPSDLRTQGASCVCLRLTRAIALLFPCRTCRHYMATLQTPLQVPPELLFHIVAEVITEALVEFVLSYELSPDQFPSKSIGPLLQVSHDFRESALQYLSLGLGIGRDADGSFNHNPWLSVKEVRDLYWMSSATPPTADVVAYHESHADELLRKPLALSYFRLGLARCMRITCLSLSDDEKAPEDLILSYLDVLSEIPEVPSPSWGWVVRDWMLPALFNEMEDCKTVLHFSLVVVTLEQCCETWENFGDDEDSECLEEQMQTALTLLEDTFEDCDSQTLNGPIFEESGILAALRTAADTNIVINGTRFTDKLQQYIDQWAPLGSSNPATGIAAM</sequence>
<evidence type="ECO:0000313" key="1">
    <source>
        <dbReference type="EMBL" id="KDQ52210.1"/>
    </source>
</evidence>
<organism evidence="1 2">
    <name type="scientific">Jaapia argillacea MUCL 33604</name>
    <dbReference type="NCBI Taxonomy" id="933084"/>
    <lineage>
        <taxon>Eukaryota</taxon>
        <taxon>Fungi</taxon>
        <taxon>Dikarya</taxon>
        <taxon>Basidiomycota</taxon>
        <taxon>Agaricomycotina</taxon>
        <taxon>Agaricomycetes</taxon>
        <taxon>Agaricomycetidae</taxon>
        <taxon>Jaapiales</taxon>
        <taxon>Jaapiaceae</taxon>
        <taxon>Jaapia</taxon>
    </lineage>
</organism>
<gene>
    <name evidence="1" type="ORF">JAAARDRAFT_73160</name>
</gene>
<dbReference type="OrthoDB" id="10660417at2759"/>
<dbReference type="Proteomes" id="UP000027265">
    <property type="component" value="Unassembled WGS sequence"/>
</dbReference>
<reference evidence="2" key="1">
    <citation type="journal article" date="2014" name="Proc. Natl. Acad. Sci. U.S.A.">
        <title>Extensive sampling of basidiomycete genomes demonstrates inadequacy of the white-rot/brown-rot paradigm for wood decay fungi.</title>
        <authorList>
            <person name="Riley R."/>
            <person name="Salamov A.A."/>
            <person name="Brown D.W."/>
            <person name="Nagy L.G."/>
            <person name="Floudas D."/>
            <person name="Held B.W."/>
            <person name="Levasseur A."/>
            <person name="Lombard V."/>
            <person name="Morin E."/>
            <person name="Otillar R."/>
            <person name="Lindquist E.A."/>
            <person name="Sun H."/>
            <person name="LaButti K.M."/>
            <person name="Schmutz J."/>
            <person name="Jabbour D."/>
            <person name="Luo H."/>
            <person name="Baker S.E."/>
            <person name="Pisabarro A.G."/>
            <person name="Walton J.D."/>
            <person name="Blanchette R.A."/>
            <person name="Henrissat B."/>
            <person name="Martin F."/>
            <person name="Cullen D."/>
            <person name="Hibbett D.S."/>
            <person name="Grigoriev I.V."/>
        </authorList>
    </citation>
    <scope>NUCLEOTIDE SEQUENCE [LARGE SCALE GENOMIC DNA]</scope>
    <source>
        <strain evidence="2">MUCL 33604</strain>
    </source>
</reference>
<keyword evidence="2" id="KW-1185">Reference proteome</keyword>
<dbReference type="AlphaFoldDB" id="A0A067PEE1"/>